<evidence type="ECO:0000313" key="3">
    <source>
        <dbReference type="Proteomes" id="UP001556196"/>
    </source>
</evidence>
<dbReference type="Proteomes" id="UP001556196">
    <property type="component" value="Unassembled WGS sequence"/>
</dbReference>
<feature type="signal peptide" evidence="1">
    <location>
        <begin position="1"/>
        <end position="27"/>
    </location>
</feature>
<keyword evidence="3" id="KW-1185">Reference proteome</keyword>
<protein>
    <recommendedName>
        <fullName evidence="4">PepSY domain-containing protein</fullName>
    </recommendedName>
</protein>
<feature type="chain" id="PRO_5046869095" description="PepSY domain-containing protein" evidence="1">
    <location>
        <begin position="28"/>
        <end position="106"/>
    </location>
</feature>
<evidence type="ECO:0000313" key="2">
    <source>
        <dbReference type="EMBL" id="MEW9807091.1"/>
    </source>
</evidence>
<accession>A0ABV3R168</accession>
<dbReference type="RefSeq" id="WP_367724251.1">
    <property type="nucleotide sequence ID" value="NZ_JBFOCH010000084.1"/>
</dbReference>
<comment type="caution">
    <text evidence="2">The sequence shown here is derived from an EMBL/GenBank/DDBJ whole genome shotgun (WGS) entry which is preliminary data.</text>
</comment>
<evidence type="ECO:0000256" key="1">
    <source>
        <dbReference type="SAM" id="SignalP"/>
    </source>
</evidence>
<proteinExistence type="predicted"/>
<organism evidence="2 3">
    <name type="scientific">Mesorhizobium marinum</name>
    <dbReference type="NCBI Taxonomy" id="3228790"/>
    <lineage>
        <taxon>Bacteria</taxon>
        <taxon>Pseudomonadati</taxon>
        <taxon>Pseudomonadota</taxon>
        <taxon>Alphaproteobacteria</taxon>
        <taxon>Hyphomicrobiales</taxon>
        <taxon>Phyllobacteriaceae</taxon>
        <taxon>Mesorhizobium</taxon>
    </lineage>
</organism>
<gene>
    <name evidence="2" type="ORF">ABUE31_13950</name>
</gene>
<evidence type="ECO:0008006" key="4">
    <source>
        <dbReference type="Google" id="ProtNLM"/>
    </source>
</evidence>
<dbReference type="EMBL" id="JBFOCI010000004">
    <property type="protein sequence ID" value="MEW9807091.1"/>
    <property type="molecule type" value="Genomic_DNA"/>
</dbReference>
<name>A0ABV3R168_9HYPH</name>
<dbReference type="PROSITE" id="PS51257">
    <property type="entry name" value="PROKAR_LIPOPROTEIN"/>
    <property type="match status" value="1"/>
</dbReference>
<sequence>MPQTRTSCRSAMLAAATLALLAATGCASTNEPQETARSTLQTAPADLQLLCASAVSTQTGTASDKVLPISSRQIDGATYQVELDAAGKRHSCTVDNNGNVTSVRAG</sequence>
<keyword evidence="1" id="KW-0732">Signal</keyword>
<reference evidence="2 3" key="1">
    <citation type="submission" date="2024-06" db="EMBL/GenBank/DDBJ databases">
        <authorList>
            <person name="Tuo L."/>
        </authorList>
    </citation>
    <scope>NUCLEOTIDE SEQUENCE [LARGE SCALE GENOMIC DNA]</scope>
    <source>
        <strain evidence="2 3">ZMM04-5</strain>
    </source>
</reference>